<keyword evidence="1" id="KW-0472">Membrane</keyword>
<name>A0ABT4VMV0_9HYPH</name>
<keyword evidence="1" id="KW-1133">Transmembrane helix</keyword>
<evidence type="ECO:0000313" key="2">
    <source>
        <dbReference type="EMBL" id="MDA4845378.1"/>
    </source>
</evidence>
<comment type="caution">
    <text evidence="2">The sequence shown here is derived from an EMBL/GenBank/DDBJ whole genome shotgun (WGS) entry which is preliminary data.</text>
</comment>
<proteinExistence type="predicted"/>
<dbReference type="RefSeq" id="WP_271088998.1">
    <property type="nucleotide sequence ID" value="NZ_JAPJZH010000004.1"/>
</dbReference>
<reference evidence="2" key="1">
    <citation type="submission" date="2022-11" db="EMBL/GenBank/DDBJ databases">
        <title>Hoeflea poritis sp. nov., isolated from scleractinian coral Porites lutea.</title>
        <authorList>
            <person name="Zhang G."/>
            <person name="Wei Q."/>
            <person name="Cai L."/>
        </authorList>
    </citation>
    <scope>NUCLEOTIDE SEQUENCE</scope>
    <source>
        <strain evidence="2">E7-10</strain>
    </source>
</reference>
<feature type="transmembrane region" description="Helical" evidence="1">
    <location>
        <begin position="76"/>
        <end position="94"/>
    </location>
</feature>
<feature type="transmembrane region" description="Helical" evidence="1">
    <location>
        <begin position="20"/>
        <end position="41"/>
    </location>
</feature>
<organism evidence="2 3">
    <name type="scientific">Hoeflea poritis</name>
    <dbReference type="NCBI Taxonomy" id="2993659"/>
    <lineage>
        <taxon>Bacteria</taxon>
        <taxon>Pseudomonadati</taxon>
        <taxon>Pseudomonadota</taxon>
        <taxon>Alphaproteobacteria</taxon>
        <taxon>Hyphomicrobiales</taxon>
        <taxon>Rhizobiaceae</taxon>
        <taxon>Hoeflea</taxon>
    </lineage>
</organism>
<feature type="transmembrane region" description="Helical" evidence="1">
    <location>
        <begin position="48"/>
        <end position="70"/>
    </location>
</feature>
<keyword evidence="3" id="KW-1185">Reference proteome</keyword>
<accession>A0ABT4VMV0</accession>
<evidence type="ECO:0000256" key="1">
    <source>
        <dbReference type="SAM" id="Phobius"/>
    </source>
</evidence>
<sequence>MFVFLIPANLSGFLLLDTVSGRWIAALGGGALAVNTVIVLVQGGFSRLLAIPHLIFWAPLEIILITLYFMTEMTPMESTVVAGVVVINGISLLFDAHDTLRWVRGERSVIGFESETA</sequence>
<dbReference type="Proteomes" id="UP001148313">
    <property type="component" value="Unassembled WGS sequence"/>
</dbReference>
<keyword evidence="1" id="KW-0812">Transmembrane</keyword>
<dbReference type="EMBL" id="JAPJZH010000004">
    <property type="protein sequence ID" value="MDA4845378.1"/>
    <property type="molecule type" value="Genomic_DNA"/>
</dbReference>
<evidence type="ECO:0000313" key="3">
    <source>
        <dbReference type="Proteomes" id="UP001148313"/>
    </source>
</evidence>
<gene>
    <name evidence="2" type="ORF">OOZ53_08460</name>
</gene>
<protein>
    <recommendedName>
        <fullName evidence="4">EamA domain-containing protein</fullName>
    </recommendedName>
</protein>
<evidence type="ECO:0008006" key="4">
    <source>
        <dbReference type="Google" id="ProtNLM"/>
    </source>
</evidence>